<feature type="transmembrane region" description="Helical" evidence="1">
    <location>
        <begin position="20"/>
        <end position="44"/>
    </location>
</feature>
<dbReference type="EMBL" id="VSRR010153884">
    <property type="protein sequence ID" value="MPD06962.1"/>
    <property type="molecule type" value="Genomic_DNA"/>
</dbReference>
<keyword evidence="3" id="KW-1185">Reference proteome</keyword>
<reference evidence="2 3" key="1">
    <citation type="submission" date="2019-05" db="EMBL/GenBank/DDBJ databases">
        <title>Another draft genome of Portunus trituberculatus and its Hox gene families provides insights of decapod evolution.</title>
        <authorList>
            <person name="Jeong J.-H."/>
            <person name="Song I."/>
            <person name="Kim S."/>
            <person name="Choi T."/>
            <person name="Kim D."/>
            <person name="Ryu S."/>
            <person name="Kim W."/>
        </authorList>
    </citation>
    <scope>NUCLEOTIDE SEQUENCE [LARGE SCALE GENOMIC DNA]</scope>
    <source>
        <tissue evidence="2">Muscle</tissue>
    </source>
</reference>
<dbReference type="AlphaFoldDB" id="A0A5B7K954"/>
<name>A0A5B7K954_PORTR</name>
<organism evidence="2 3">
    <name type="scientific">Portunus trituberculatus</name>
    <name type="common">Swimming crab</name>
    <name type="synonym">Neptunus trituberculatus</name>
    <dbReference type="NCBI Taxonomy" id="210409"/>
    <lineage>
        <taxon>Eukaryota</taxon>
        <taxon>Metazoa</taxon>
        <taxon>Ecdysozoa</taxon>
        <taxon>Arthropoda</taxon>
        <taxon>Crustacea</taxon>
        <taxon>Multicrustacea</taxon>
        <taxon>Malacostraca</taxon>
        <taxon>Eumalacostraca</taxon>
        <taxon>Eucarida</taxon>
        <taxon>Decapoda</taxon>
        <taxon>Pleocyemata</taxon>
        <taxon>Brachyura</taxon>
        <taxon>Eubrachyura</taxon>
        <taxon>Portunoidea</taxon>
        <taxon>Portunidae</taxon>
        <taxon>Portuninae</taxon>
        <taxon>Portunus</taxon>
    </lineage>
</organism>
<evidence type="ECO:0000313" key="3">
    <source>
        <dbReference type="Proteomes" id="UP000324222"/>
    </source>
</evidence>
<keyword evidence="1" id="KW-0472">Membrane</keyword>
<proteinExistence type="predicted"/>
<gene>
    <name evidence="2" type="ORF">E2C01_102801</name>
</gene>
<dbReference type="Proteomes" id="UP000324222">
    <property type="component" value="Unassembled WGS sequence"/>
</dbReference>
<comment type="caution">
    <text evidence="2">The sequence shown here is derived from an EMBL/GenBank/DDBJ whole genome shotgun (WGS) entry which is preliminary data.</text>
</comment>
<accession>A0A5B7K954</accession>
<keyword evidence="1" id="KW-0812">Transmembrane</keyword>
<keyword evidence="1" id="KW-1133">Transmembrane helix</keyword>
<evidence type="ECO:0000313" key="2">
    <source>
        <dbReference type="EMBL" id="MPD06962.1"/>
    </source>
</evidence>
<protein>
    <submittedName>
        <fullName evidence="2">Uncharacterized protein</fullName>
    </submittedName>
</protein>
<sequence>MIFLSLDFKPPSTGLTRLILRLFANTEVILFFIAILAAGGELGIGQTSTRRF</sequence>
<evidence type="ECO:0000256" key="1">
    <source>
        <dbReference type="SAM" id="Phobius"/>
    </source>
</evidence>